<organism evidence="8 9">
    <name type="scientific">Desulforhabdus amnigena</name>
    <dbReference type="NCBI Taxonomy" id="40218"/>
    <lineage>
        <taxon>Bacteria</taxon>
        <taxon>Pseudomonadati</taxon>
        <taxon>Thermodesulfobacteriota</taxon>
        <taxon>Syntrophobacteria</taxon>
        <taxon>Syntrophobacterales</taxon>
        <taxon>Syntrophobacteraceae</taxon>
        <taxon>Desulforhabdus</taxon>
    </lineage>
</organism>
<dbReference type="SMART" id="SM00833">
    <property type="entry name" value="CobW_C"/>
    <property type="match status" value="1"/>
</dbReference>
<dbReference type="Gene3D" id="3.30.1220.10">
    <property type="entry name" value="CobW-like, C-terminal domain"/>
    <property type="match status" value="1"/>
</dbReference>
<dbReference type="GO" id="GO:0016787">
    <property type="term" value="F:hydrolase activity"/>
    <property type="evidence" value="ECO:0007669"/>
    <property type="project" value="UniProtKB-KW"/>
</dbReference>
<keyword evidence="2" id="KW-0378">Hydrolase</keyword>
<evidence type="ECO:0000313" key="8">
    <source>
        <dbReference type="EMBL" id="GLI35443.1"/>
    </source>
</evidence>
<dbReference type="SUPFAM" id="SSF52540">
    <property type="entry name" value="P-loop containing nucleoside triphosphate hydrolases"/>
    <property type="match status" value="1"/>
</dbReference>
<dbReference type="SUPFAM" id="SSF90002">
    <property type="entry name" value="Hypothetical protein YjiA, C-terminal domain"/>
    <property type="match status" value="1"/>
</dbReference>
<keyword evidence="1" id="KW-0547">Nucleotide-binding</keyword>
<name>A0A9W6L894_9BACT</name>
<keyword evidence="9" id="KW-1185">Reference proteome</keyword>
<accession>A0A9W6L894</accession>
<dbReference type="Pfam" id="PF07683">
    <property type="entry name" value="CobW_C"/>
    <property type="match status" value="1"/>
</dbReference>
<feature type="domain" description="CobW C-terminal" evidence="7">
    <location>
        <begin position="210"/>
        <end position="294"/>
    </location>
</feature>
<comment type="caution">
    <text evidence="8">The sequence shown here is derived from an EMBL/GenBank/DDBJ whole genome shotgun (WGS) entry which is preliminary data.</text>
</comment>
<evidence type="ECO:0000256" key="3">
    <source>
        <dbReference type="ARBA" id="ARBA00023186"/>
    </source>
</evidence>
<dbReference type="Pfam" id="PF02492">
    <property type="entry name" value="cobW"/>
    <property type="match status" value="1"/>
</dbReference>
<comment type="catalytic activity">
    <reaction evidence="6">
        <text>GTP + H2O = GDP + phosphate + H(+)</text>
        <dbReference type="Rhea" id="RHEA:19669"/>
        <dbReference type="ChEBI" id="CHEBI:15377"/>
        <dbReference type="ChEBI" id="CHEBI:15378"/>
        <dbReference type="ChEBI" id="CHEBI:37565"/>
        <dbReference type="ChEBI" id="CHEBI:43474"/>
        <dbReference type="ChEBI" id="CHEBI:58189"/>
    </reaction>
    <physiologicalReaction direction="left-to-right" evidence="6">
        <dbReference type="Rhea" id="RHEA:19670"/>
    </physiologicalReaction>
</comment>
<dbReference type="InterPro" id="IPR003495">
    <property type="entry name" value="CobW/HypB/UreG_nucleotide-bd"/>
</dbReference>
<evidence type="ECO:0000256" key="6">
    <source>
        <dbReference type="ARBA" id="ARBA00049117"/>
    </source>
</evidence>
<evidence type="ECO:0000256" key="1">
    <source>
        <dbReference type="ARBA" id="ARBA00022741"/>
    </source>
</evidence>
<proteinExistence type="inferred from homology"/>
<evidence type="ECO:0000256" key="2">
    <source>
        <dbReference type="ARBA" id="ARBA00022801"/>
    </source>
</evidence>
<dbReference type="GO" id="GO:0000166">
    <property type="term" value="F:nucleotide binding"/>
    <property type="evidence" value="ECO:0007669"/>
    <property type="project" value="UniProtKB-KW"/>
</dbReference>
<dbReference type="InterPro" id="IPR051316">
    <property type="entry name" value="Zinc-reg_GTPase_activator"/>
</dbReference>
<dbReference type="InterPro" id="IPR027417">
    <property type="entry name" value="P-loop_NTPase"/>
</dbReference>
<dbReference type="InterPro" id="IPR036627">
    <property type="entry name" value="CobW-likC_sf"/>
</dbReference>
<evidence type="ECO:0000256" key="5">
    <source>
        <dbReference type="ARBA" id="ARBA00045658"/>
    </source>
</evidence>
<dbReference type="AlphaFoldDB" id="A0A9W6L894"/>
<evidence type="ECO:0000259" key="7">
    <source>
        <dbReference type="SMART" id="SM00833"/>
    </source>
</evidence>
<dbReference type="PANTHER" id="PTHR13748">
    <property type="entry name" value="COBW-RELATED"/>
    <property type="match status" value="1"/>
</dbReference>
<reference evidence="8" key="1">
    <citation type="submission" date="2022-12" db="EMBL/GenBank/DDBJ databases">
        <title>Reference genome sequencing for broad-spectrum identification of bacterial and archaeal isolates by mass spectrometry.</title>
        <authorList>
            <person name="Sekiguchi Y."/>
            <person name="Tourlousse D.M."/>
        </authorList>
    </citation>
    <scope>NUCLEOTIDE SEQUENCE</scope>
    <source>
        <strain evidence="8">ASRB1</strain>
    </source>
</reference>
<comment type="similarity">
    <text evidence="4">Belongs to the SIMIBI class G3E GTPase family. ZNG1 subfamily.</text>
</comment>
<gene>
    <name evidence="8" type="ORF">DAMNIGENAA_28760</name>
</gene>
<dbReference type="GO" id="GO:0005737">
    <property type="term" value="C:cytoplasm"/>
    <property type="evidence" value="ECO:0007669"/>
    <property type="project" value="TreeGrafter"/>
</dbReference>
<evidence type="ECO:0000256" key="4">
    <source>
        <dbReference type="ARBA" id="ARBA00034320"/>
    </source>
</evidence>
<evidence type="ECO:0000313" key="9">
    <source>
        <dbReference type="Proteomes" id="UP001144372"/>
    </source>
</evidence>
<dbReference type="InterPro" id="IPR011629">
    <property type="entry name" value="CobW-like_C"/>
</dbReference>
<dbReference type="CDD" id="cd03112">
    <property type="entry name" value="CobW-like"/>
    <property type="match status" value="1"/>
</dbReference>
<dbReference type="RefSeq" id="WP_281795265.1">
    <property type="nucleotide sequence ID" value="NZ_BSDR01000001.1"/>
</dbReference>
<dbReference type="Gene3D" id="3.40.50.300">
    <property type="entry name" value="P-loop containing nucleotide triphosphate hydrolases"/>
    <property type="match status" value="1"/>
</dbReference>
<sequence>MQPKTPIILVTGSLGSGKTTLLKRILRKPQRRMAVLMNEFGEIAVDSKVIQGRNVQIVELLGGCVCCSLTGEFEAAVREIIHDVQPEFIIVEATGVAESDALVYGIQENLPEVRLDCVVFIVDAYLSHRYPHIGYTTLNQLKVADVILINKIDQVTTDVVNQVENQIRRFNAGAMYFRTMGCDVDTNLLFGLETEERPSLPRTPHGEAPLQSFAYTTDARLDEEKFRYFISALPPLVFRVKGFVRFHDTDHIFNYVVGRADLEEFHADKTQLVFIGRHLNDMRQTILEDLKECEVKE</sequence>
<comment type="function">
    <text evidence="5">Zinc chaperone that directly transfers zinc cofactor to target proteins, thereby activating them. Zinc is transferred from the CXCC motif in the GTPase domain to the zinc binding site in target proteins in a process requiring GTP hydrolysis.</text>
</comment>
<dbReference type="Proteomes" id="UP001144372">
    <property type="component" value="Unassembled WGS sequence"/>
</dbReference>
<keyword evidence="3" id="KW-0143">Chaperone</keyword>
<protein>
    <submittedName>
        <fullName evidence="8">Zinc transporter</fullName>
    </submittedName>
</protein>
<dbReference type="PANTHER" id="PTHR13748:SF62">
    <property type="entry name" value="COBW DOMAIN-CONTAINING PROTEIN"/>
    <property type="match status" value="1"/>
</dbReference>
<dbReference type="EMBL" id="BSDR01000001">
    <property type="protein sequence ID" value="GLI35443.1"/>
    <property type="molecule type" value="Genomic_DNA"/>
</dbReference>